<dbReference type="PANTHER" id="PTHR38657:SF1">
    <property type="entry name" value="SLR1343 PROTEIN"/>
    <property type="match status" value="1"/>
</dbReference>
<dbReference type="Gene3D" id="3.40.50.620">
    <property type="entry name" value="HUPs"/>
    <property type="match status" value="1"/>
</dbReference>
<dbReference type="InterPro" id="IPR036134">
    <property type="entry name" value="Crypto/Photolyase_FAD-like_sf"/>
</dbReference>
<name>A0AAU8C904_9EURY</name>
<dbReference type="EMBL" id="CP159204">
    <property type="protein sequence ID" value="XCF15531.1"/>
    <property type="molecule type" value="Genomic_DNA"/>
</dbReference>
<accession>A0AAU8C904</accession>
<protein>
    <submittedName>
        <fullName evidence="2">Cryptochrome/photolyase family protein</fullName>
    </submittedName>
</protein>
<dbReference type="RefSeq" id="WP_353633586.1">
    <property type="nucleotide sequence ID" value="NZ_CP159204.1"/>
</dbReference>
<dbReference type="KEGG" id="hanx:ABSL23_09765"/>
<evidence type="ECO:0000256" key="1">
    <source>
        <dbReference type="SAM" id="MobiDB-lite"/>
    </source>
</evidence>
<feature type="region of interest" description="Disordered" evidence="1">
    <location>
        <begin position="164"/>
        <end position="185"/>
    </location>
</feature>
<dbReference type="AlphaFoldDB" id="A0AAU8C904"/>
<dbReference type="GeneID" id="91109435"/>
<gene>
    <name evidence="2" type="ORF">ABSL23_09765</name>
</gene>
<dbReference type="InterPro" id="IPR007357">
    <property type="entry name" value="PhrB-like"/>
</dbReference>
<dbReference type="Gene3D" id="1.10.10.1710">
    <property type="entry name" value="Deoxyribodipyrimidine photolyase-related"/>
    <property type="match status" value="1"/>
</dbReference>
<dbReference type="InterPro" id="IPR014729">
    <property type="entry name" value="Rossmann-like_a/b/a_fold"/>
</dbReference>
<dbReference type="PANTHER" id="PTHR38657">
    <property type="entry name" value="SLR1343 PROTEIN"/>
    <property type="match status" value="1"/>
</dbReference>
<sequence length="504" mass="57026">MTAVWVLGDQLSRERGPLADDPDRVLFVEASEFARRRRYHPQKLTLVFAAMRNLADDLRADGVDVVYERADSFAAGLDAYFDAHPGDELVIQRPATHGAADRLRELVTERGGSLRVVENDQFLCSPDDFDEWAEDRDGDAYSHEAFYRWMRRETGYLLVDGDPEGGEWNYDEQNRETPPDNYESPPLPEFEYGERVPEVREWVAAEFDTWGNPDGFGWPVTRQHAERALDDFLDNRLAEFGPYEDAMLADDWHLDHSLLSAALNVGLLGPREVVEAAIAEYRESDDVPLHSVEGFVRQVVGWREFMRHVYRREMPELADANQLDQTRELLPLYWDPEATEMACVGAAVGRVHDRGYTHHIERLMVLSNFALLYGASPQALNEWFYGGFVDASHWVVTPNVVGMGSFGTAAFTTKPYAASANYVDRMSDFCAGCRYDPDATTGADACPFNSLYWDFLAAREDDLRANHRMGLVYSHLDDKRDGGDLAAIRERADAVRSRAASGDL</sequence>
<dbReference type="Pfam" id="PF04244">
    <property type="entry name" value="DPRP"/>
    <property type="match status" value="1"/>
</dbReference>
<organism evidence="2">
    <name type="scientific">Halobacterium sp. NMX12-1</name>
    <dbReference type="NCBI Taxonomy" id="3166650"/>
    <lineage>
        <taxon>Archaea</taxon>
        <taxon>Methanobacteriati</taxon>
        <taxon>Methanobacteriota</taxon>
        <taxon>Stenosarchaea group</taxon>
        <taxon>Halobacteria</taxon>
        <taxon>Halobacteriales</taxon>
        <taxon>Halobacteriaceae</taxon>
        <taxon>Halobacterium</taxon>
    </lineage>
</organism>
<dbReference type="Gene3D" id="1.25.40.80">
    <property type="match status" value="1"/>
</dbReference>
<evidence type="ECO:0000313" key="2">
    <source>
        <dbReference type="EMBL" id="XCF15531.1"/>
    </source>
</evidence>
<proteinExistence type="predicted"/>
<dbReference type="InterPro" id="IPR052551">
    <property type="entry name" value="UV-DNA_repair_photolyase"/>
</dbReference>
<dbReference type="SUPFAM" id="SSF48173">
    <property type="entry name" value="Cryptochrome/photolyase FAD-binding domain"/>
    <property type="match status" value="1"/>
</dbReference>
<dbReference type="Gene3D" id="1.10.579.10">
    <property type="entry name" value="DNA Cyclobutane Dipyrimidine Photolyase, subunit A, domain 3"/>
    <property type="match status" value="1"/>
</dbReference>
<reference evidence="2" key="1">
    <citation type="submission" date="2024-06" db="EMBL/GenBank/DDBJ databases">
        <title>Genome Sequence of an extremely halophilic archaeon isolated from Permian era halite, Salado Formation, Carlsbad, New Mexico: Halobacterium sp. strain NMX12-1.</title>
        <authorList>
            <person name="Sotoa L."/>
            <person name="DasSarma P."/>
            <person name="Anton B.P."/>
            <person name="Vincze T."/>
            <person name="Verma I."/>
            <person name="Eralp B."/>
            <person name="Powers D.W."/>
            <person name="Dozier B.L."/>
            <person name="Roberts R.J."/>
            <person name="DasSarma S."/>
        </authorList>
    </citation>
    <scope>NUCLEOTIDE SEQUENCE</scope>
    <source>
        <strain evidence="2">NMX12-1</strain>
    </source>
</reference>